<evidence type="ECO:0000313" key="2">
    <source>
        <dbReference type="Proteomes" id="UP000017664"/>
    </source>
</evidence>
<sequence>MNCIALTLSVLLCRQVSPVGVLTATIELYEPLPQTTLTLDECSSRSEGFTLRPDSECQELLTTLDNTSEVAYGNTKQQ</sequence>
<name>U5PRA3_9CAUD</name>
<keyword evidence="2" id="KW-1185">Reference proteome</keyword>
<evidence type="ECO:0000313" key="1">
    <source>
        <dbReference type="EMBL" id="AGY46470.1"/>
    </source>
</evidence>
<reference evidence="1" key="1">
    <citation type="journal article" date="2013" name="Virol. Sin.">
        <title>Characterization and genomic analysis of a plaque purified strain of cyanophage PP.</title>
        <authorList>
            <person name="Zhou Y."/>
            <person name="Lin J."/>
            <person name="Li N."/>
            <person name="Hu Z."/>
            <person name="Deng F."/>
        </authorList>
    </citation>
    <scope>NUCLEOTIDE SEQUENCE [LARGE SCALE GENOMIC DNA]</scope>
</reference>
<organism evidence="1 2">
    <name type="scientific">Cyanophage PP</name>
    <dbReference type="NCBI Taxonomy" id="434346"/>
    <lineage>
        <taxon>Viruses</taxon>
        <taxon>Duplodnaviria</taxon>
        <taxon>Heunggongvirae</taxon>
        <taxon>Uroviricota</taxon>
        <taxon>Caudoviricetes</taxon>
        <taxon>Saffermanviridae</taxon>
        <taxon>Wumptrevirus</taxon>
        <taxon>Wumptrevirus PP</taxon>
    </lineage>
</organism>
<gene>
    <name evidence="1" type="ORF">PP_03</name>
</gene>
<dbReference type="Proteomes" id="UP000017664">
    <property type="component" value="Segment"/>
</dbReference>
<dbReference type="GeneID" id="17503271"/>
<dbReference type="RefSeq" id="YP_008766961.1">
    <property type="nucleotide sequence ID" value="NC_022751.1"/>
</dbReference>
<accession>U5PRA3</accession>
<proteinExistence type="predicted"/>
<dbReference type="KEGG" id="vg:17503271"/>
<protein>
    <submittedName>
        <fullName evidence="1">Uncharacterized protein</fullName>
    </submittedName>
</protein>
<dbReference type="EMBL" id="KF598865">
    <property type="protein sequence ID" value="AGY46470.1"/>
    <property type="molecule type" value="Genomic_DNA"/>
</dbReference>